<feature type="domain" description="G protein gamma" evidence="2">
    <location>
        <begin position="22"/>
        <end position="95"/>
    </location>
</feature>
<organism evidence="3 4">
    <name type="scientific">Lithospermum erythrorhizon</name>
    <name type="common">Purple gromwell</name>
    <name type="synonym">Lithospermum officinale var. erythrorhizon</name>
    <dbReference type="NCBI Taxonomy" id="34254"/>
    <lineage>
        <taxon>Eukaryota</taxon>
        <taxon>Viridiplantae</taxon>
        <taxon>Streptophyta</taxon>
        <taxon>Embryophyta</taxon>
        <taxon>Tracheophyta</taxon>
        <taxon>Spermatophyta</taxon>
        <taxon>Magnoliopsida</taxon>
        <taxon>eudicotyledons</taxon>
        <taxon>Gunneridae</taxon>
        <taxon>Pentapetalae</taxon>
        <taxon>asterids</taxon>
        <taxon>lamiids</taxon>
        <taxon>Boraginales</taxon>
        <taxon>Boraginaceae</taxon>
        <taxon>Boraginoideae</taxon>
        <taxon>Lithospermeae</taxon>
        <taxon>Lithospermum</taxon>
    </lineage>
</organism>
<evidence type="ECO:0000259" key="2">
    <source>
        <dbReference type="SMART" id="SM01224"/>
    </source>
</evidence>
<evidence type="ECO:0000313" key="4">
    <source>
        <dbReference type="Proteomes" id="UP001454036"/>
    </source>
</evidence>
<proteinExistence type="predicted"/>
<dbReference type="InterPro" id="IPR055305">
    <property type="entry name" value="GG3-like"/>
</dbReference>
<protein>
    <recommendedName>
        <fullName evidence="2">G protein gamma domain-containing protein</fullName>
    </recommendedName>
</protein>
<dbReference type="AlphaFoldDB" id="A0AAV3PWQ8"/>
<feature type="coiled-coil region" evidence="1">
    <location>
        <begin position="19"/>
        <end position="46"/>
    </location>
</feature>
<reference evidence="3 4" key="1">
    <citation type="submission" date="2024-01" db="EMBL/GenBank/DDBJ databases">
        <title>The complete chloroplast genome sequence of Lithospermum erythrorhizon: insights into the phylogenetic relationship among Boraginaceae species and the maternal lineages of purple gromwells.</title>
        <authorList>
            <person name="Okada T."/>
            <person name="Watanabe K."/>
        </authorList>
    </citation>
    <scope>NUCLEOTIDE SEQUENCE [LARGE SCALE GENOMIC DNA]</scope>
</reference>
<keyword evidence="1" id="KW-0175">Coiled coil</keyword>
<sequence>MDSFPAPKSPPDYAHLYEKRQQMVKVQALEREIAILEEEIKALDGIPLASSCCKELDDFVEENTDPLVFEINEEVVTSNCFHKRQGQKSGTKFSWNCSLCCSFAGHTQCCSCPILDETECSCSRCSSCLKSCTLKLFCPCCSCCMSKSCCRNMKRCLCCCCCCRKSCCSCFGFH</sequence>
<dbReference type="SMART" id="SM01224">
    <property type="entry name" value="G_gamma"/>
    <property type="match status" value="1"/>
</dbReference>
<accession>A0AAV3PWQ8</accession>
<keyword evidence="4" id="KW-1185">Reference proteome</keyword>
<dbReference type="PANTHER" id="PTHR32378">
    <property type="entry name" value="GUANINE NUCLEOTIDE-BINDING PROTEIN SUBUNIT GAMMA 3"/>
    <property type="match status" value="1"/>
</dbReference>
<comment type="caution">
    <text evidence="3">The sequence shown here is derived from an EMBL/GenBank/DDBJ whole genome shotgun (WGS) entry which is preliminary data.</text>
</comment>
<dbReference type="PANTHER" id="PTHR32378:SF10">
    <property type="entry name" value="GUANINE NUCLEOTIDE-BINDING PROTEIN SUBUNIT GAMMA 3"/>
    <property type="match status" value="1"/>
</dbReference>
<dbReference type="EMBL" id="BAABME010002628">
    <property type="protein sequence ID" value="GAA0155458.1"/>
    <property type="molecule type" value="Genomic_DNA"/>
</dbReference>
<evidence type="ECO:0000313" key="3">
    <source>
        <dbReference type="EMBL" id="GAA0155458.1"/>
    </source>
</evidence>
<dbReference type="InterPro" id="IPR015898">
    <property type="entry name" value="G-protein_gamma-like_dom"/>
</dbReference>
<dbReference type="Proteomes" id="UP001454036">
    <property type="component" value="Unassembled WGS sequence"/>
</dbReference>
<evidence type="ECO:0000256" key="1">
    <source>
        <dbReference type="SAM" id="Coils"/>
    </source>
</evidence>
<gene>
    <name evidence="3" type="ORF">LIER_13180</name>
</gene>
<name>A0AAV3PWQ8_LITER</name>